<dbReference type="EMBL" id="LJQM01000043">
    <property type="protein sequence ID" value="KPX48430.1"/>
    <property type="molecule type" value="Genomic_DNA"/>
</dbReference>
<protein>
    <submittedName>
        <fullName evidence="2">ImpA domain protein</fullName>
    </submittedName>
</protein>
<dbReference type="PANTHER" id="PTHR37024">
    <property type="entry name" value="TYPE VI SECRETION SYSTEM DUF2094 AND IMPA-RELATED DOMAIN PROTEIN"/>
    <property type="match status" value="1"/>
</dbReference>
<dbReference type="Proteomes" id="UP000050557">
    <property type="component" value="Unassembled WGS sequence"/>
</dbReference>
<dbReference type="AlphaFoldDB" id="A0A0P9U1K7"/>
<accession>A0A0P9U1K7</accession>
<evidence type="ECO:0000259" key="1">
    <source>
        <dbReference type="Pfam" id="PF06812"/>
    </source>
</evidence>
<name>A0A0P9U1K7_9PSED</name>
<dbReference type="Pfam" id="PF06812">
    <property type="entry name" value="ImpA_N"/>
    <property type="match status" value="1"/>
</dbReference>
<dbReference type="Pfam" id="PF16989">
    <property type="entry name" value="T6SS_VasJ"/>
    <property type="match status" value="1"/>
</dbReference>
<dbReference type="PATRIC" id="fig|251654.3.peg.2930"/>
<dbReference type="InterPro" id="IPR010657">
    <property type="entry name" value="ImpA_N"/>
</dbReference>
<evidence type="ECO:0000313" key="2">
    <source>
        <dbReference type="EMBL" id="KPX48430.1"/>
    </source>
</evidence>
<proteinExistence type="predicted"/>
<dbReference type="NCBIfam" id="TIGR03362">
    <property type="entry name" value="VI_chp_7"/>
    <property type="match status" value="1"/>
</dbReference>
<comment type="caution">
    <text evidence="2">The sequence shown here is derived from an EMBL/GenBank/DDBJ whole genome shotgun (WGS) entry which is preliminary data.</text>
</comment>
<organism evidence="2 3">
    <name type="scientific">Pseudomonas syringae pv. helianthi</name>
    <dbReference type="NCBI Taxonomy" id="251654"/>
    <lineage>
        <taxon>Bacteria</taxon>
        <taxon>Pseudomonadati</taxon>
        <taxon>Pseudomonadota</taxon>
        <taxon>Gammaproteobacteria</taxon>
        <taxon>Pseudomonadales</taxon>
        <taxon>Pseudomonadaceae</taxon>
        <taxon>Pseudomonas</taxon>
    </lineage>
</organism>
<dbReference type="InterPro" id="IPR017739">
    <property type="entry name" value="T6SS-assoc_VCA0119"/>
</dbReference>
<gene>
    <name evidence="2" type="ORF">ALO68_02242</name>
</gene>
<dbReference type="PANTHER" id="PTHR37024:SF5">
    <property type="entry name" value="IMPA N-TERMINAL DOMAIN-CONTAINING PROTEIN"/>
    <property type="match status" value="1"/>
</dbReference>
<sequence length="520" mass="59949">MEMSDKDELSIRYMNIARHPIAEHNYAGDDIRYSTAFEQLESELGGAQSVLKPLSIDWSRIRERSEQILISQSKDLRVASWLAWALYECESFPGLLAGLRLIHYLCDQHWQTLFPEKPRTRSAAIGWLIIRLDKLLVEDISISRQLPVFQEMINYLDSLDELFGRYLVDESVLLLPLRRRLTRMIQRALQVEKTPVTVVQQVKQVATQLFSSPAKIDCEKDAERTLSQYEHSVKSLCKWWLGKKTTDPRAFRLARTLVWLSVDKLPVSNAQKITQQKGLPVDRLKNYQARFEQGLFADLIVDVEASLATSPFWFDGQYLIWSCLNALGDDAAKQEVEAQFAVLLKRIPEVVQLYFSDGTPFANAQTLQWISAQIVPPVPPVPPVQRTFDIDSRQSSPEWDSAYEELLPTLQDNGLKAVVQVLTQRMSDAKGGREMFFWKLCLARMCYQAKKYELASIQLEFLDRELQTSGLDAWEPLIFLDVLRLLHNCYEQIPQNSKSALRKEEVYQRLCHYDLEGLIA</sequence>
<reference evidence="2 3" key="1">
    <citation type="submission" date="2015-09" db="EMBL/GenBank/DDBJ databases">
        <title>Genome announcement of multiple Pseudomonas syringae strains.</title>
        <authorList>
            <person name="Thakur S."/>
            <person name="Wang P.W."/>
            <person name="Gong Y."/>
            <person name="Weir B.S."/>
            <person name="Guttman D.S."/>
        </authorList>
    </citation>
    <scope>NUCLEOTIDE SEQUENCE [LARGE SCALE GENOMIC DNA]</scope>
    <source>
        <strain evidence="2 3">ICMP4531</strain>
    </source>
</reference>
<feature type="domain" description="ImpA N-terminal" evidence="1">
    <location>
        <begin position="19"/>
        <end position="128"/>
    </location>
</feature>
<evidence type="ECO:0000313" key="3">
    <source>
        <dbReference type="Proteomes" id="UP000050557"/>
    </source>
</evidence>